<keyword evidence="9" id="KW-1185">Reference proteome</keyword>
<dbReference type="GO" id="GO:0010043">
    <property type="term" value="P:response to zinc ion"/>
    <property type="evidence" value="ECO:0007669"/>
    <property type="project" value="TreeGrafter"/>
</dbReference>
<dbReference type="PANTHER" id="PTHR30477:SF0">
    <property type="entry name" value="METAL TRANSPORT SYSTEM MEMBRANE PROTEIN TM_0125-RELATED"/>
    <property type="match status" value="1"/>
</dbReference>
<dbReference type="OrthoDB" id="2375762at2"/>
<proteinExistence type="inferred from homology"/>
<evidence type="ECO:0000313" key="9">
    <source>
        <dbReference type="Proteomes" id="UP000306544"/>
    </source>
</evidence>
<evidence type="ECO:0000256" key="7">
    <source>
        <dbReference type="SAM" id="Phobius"/>
    </source>
</evidence>
<comment type="similarity">
    <text evidence="2 6">Belongs to the ABC-3 integral membrane protein family.</text>
</comment>
<dbReference type="InterPro" id="IPR037294">
    <property type="entry name" value="ABC_BtuC-like"/>
</dbReference>
<dbReference type="Gene3D" id="1.10.3470.10">
    <property type="entry name" value="ABC transporter involved in vitamin B12 uptake, BtuC"/>
    <property type="match status" value="1"/>
</dbReference>
<feature type="transmembrane region" description="Helical" evidence="7">
    <location>
        <begin position="172"/>
        <end position="195"/>
    </location>
</feature>
<dbReference type="AlphaFoldDB" id="A0A5R9AFN2"/>
<dbReference type="PANTHER" id="PTHR30477">
    <property type="entry name" value="ABC-TRANSPORTER METAL-BINDING PROTEIN"/>
    <property type="match status" value="1"/>
</dbReference>
<feature type="transmembrane region" description="Helical" evidence="7">
    <location>
        <begin position="49"/>
        <end position="67"/>
    </location>
</feature>
<sequence length="289" mass="30373">MLERLAASFSTENYWELFQLVQNSVLTAAVLGLMGGIIGVFINLRRAGLVVHGIAEISFAGAALFLLMGLDVVLGSTLGAVAAAALIGVLSIRDREVSAVTAVLMPFGMGLGILFLYLYQGRTANKFGLLTGQIVGVDDMQTRTLISVAVLISVILILIWRPLMFSSVDPQLAAARGVHVNLLTIAFMVLLGGAVAMSVQVVGALLVLALLVVPSAAALKVARRPVVVVLLSCGFALFSAVAGIMIAIMGTVPISPYITTISFLIYVVCLLVGRRQRARFAAVTADSMN</sequence>
<evidence type="ECO:0000256" key="6">
    <source>
        <dbReference type="RuleBase" id="RU003943"/>
    </source>
</evidence>
<dbReference type="SUPFAM" id="SSF81345">
    <property type="entry name" value="ABC transporter involved in vitamin B12 uptake, BtuC"/>
    <property type="match status" value="1"/>
</dbReference>
<evidence type="ECO:0000256" key="2">
    <source>
        <dbReference type="ARBA" id="ARBA00008034"/>
    </source>
</evidence>
<feature type="transmembrane region" description="Helical" evidence="7">
    <location>
        <begin position="20"/>
        <end position="42"/>
    </location>
</feature>
<evidence type="ECO:0000313" key="8">
    <source>
        <dbReference type="EMBL" id="TLP77388.1"/>
    </source>
</evidence>
<comment type="subcellular location">
    <subcellularLocation>
        <location evidence="6">Cell membrane</location>
        <topology evidence="6">Multi-pass membrane protein</topology>
    </subcellularLocation>
    <subcellularLocation>
        <location evidence="1">Membrane</location>
        <topology evidence="1">Multi-pass membrane protein</topology>
    </subcellularLocation>
</comment>
<organism evidence="8 9">
    <name type="scientific">Nesterenkonia sphaerica</name>
    <dbReference type="NCBI Taxonomy" id="1804988"/>
    <lineage>
        <taxon>Bacteria</taxon>
        <taxon>Bacillati</taxon>
        <taxon>Actinomycetota</taxon>
        <taxon>Actinomycetes</taxon>
        <taxon>Micrococcales</taxon>
        <taxon>Micrococcaceae</taxon>
        <taxon>Nesterenkonia</taxon>
    </lineage>
</organism>
<evidence type="ECO:0000256" key="3">
    <source>
        <dbReference type="ARBA" id="ARBA00022692"/>
    </source>
</evidence>
<evidence type="ECO:0000256" key="4">
    <source>
        <dbReference type="ARBA" id="ARBA00022989"/>
    </source>
</evidence>
<keyword evidence="5 7" id="KW-0472">Membrane</keyword>
<dbReference type="EMBL" id="VAWA01000004">
    <property type="protein sequence ID" value="TLP77388.1"/>
    <property type="molecule type" value="Genomic_DNA"/>
</dbReference>
<reference evidence="8 9" key="1">
    <citation type="submission" date="2019-05" db="EMBL/GenBank/DDBJ databases">
        <title>Nesterenkonia sp. GY239, isolated from the Southern Atlantic Ocean.</title>
        <authorList>
            <person name="Zhang G."/>
        </authorList>
    </citation>
    <scope>NUCLEOTIDE SEQUENCE [LARGE SCALE GENOMIC DNA]</scope>
    <source>
        <strain evidence="8 9">GY239</strain>
    </source>
</reference>
<dbReference type="InterPro" id="IPR001626">
    <property type="entry name" value="ABC_TroCD"/>
</dbReference>
<keyword evidence="6" id="KW-0813">Transport</keyword>
<dbReference type="Proteomes" id="UP000306544">
    <property type="component" value="Unassembled WGS sequence"/>
</dbReference>
<dbReference type="GO" id="GO:0055085">
    <property type="term" value="P:transmembrane transport"/>
    <property type="evidence" value="ECO:0007669"/>
    <property type="project" value="InterPro"/>
</dbReference>
<accession>A0A5R9AFN2</accession>
<dbReference type="GO" id="GO:0043190">
    <property type="term" value="C:ATP-binding cassette (ABC) transporter complex"/>
    <property type="evidence" value="ECO:0007669"/>
    <property type="project" value="InterPro"/>
</dbReference>
<keyword evidence="4 7" id="KW-1133">Transmembrane helix</keyword>
<gene>
    <name evidence="8" type="ORF">FEF27_04235</name>
</gene>
<feature type="transmembrane region" description="Helical" evidence="7">
    <location>
        <begin position="73"/>
        <end position="92"/>
    </location>
</feature>
<feature type="transmembrane region" description="Helical" evidence="7">
    <location>
        <begin position="226"/>
        <end position="248"/>
    </location>
</feature>
<name>A0A5R9AFN2_9MICC</name>
<feature type="transmembrane region" description="Helical" evidence="7">
    <location>
        <begin position="99"/>
        <end position="120"/>
    </location>
</feature>
<comment type="caution">
    <text evidence="8">The sequence shown here is derived from an EMBL/GenBank/DDBJ whole genome shotgun (WGS) entry which is preliminary data.</text>
</comment>
<dbReference type="Pfam" id="PF00950">
    <property type="entry name" value="ABC-3"/>
    <property type="match status" value="1"/>
</dbReference>
<evidence type="ECO:0000256" key="1">
    <source>
        <dbReference type="ARBA" id="ARBA00004141"/>
    </source>
</evidence>
<dbReference type="RefSeq" id="WP_138169618.1">
    <property type="nucleotide sequence ID" value="NZ_VAWA01000004.1"/>
</dbReference>
<feature type="transmembrane region" description="Helical" evidence="7">
    <location>
        <begin position="201"/>
        <end position="219"/>
    </location>
</feature>
<feature type="transmembrane region" description="Helical" evidence="7">
    <location>
        <begin position="254"/>
        <end position="273"/>
    </location>
</feature>
<protein>
    <submittedName>
        <fullName evidence="8">Metal ABC transporter permease</fullName>
    </submittedName>
</protein>
<keyword evidence="3 6" id="KW-0812">Transmembrane</keyword>
<evidence type="ECO:0000256" key="5">
    <source>
        <dbReference type="ARBA" id="ARBA00023136"/>
    </source>
</evidence>
<feature type="transmembrane region" description="Helical" evidence="7">
    <location>
        <begin position="140"/>
        <end position="160"/>
    </location>
</feature>